<dbReference type="AlphaFoldDB" id="A0AAD7F013"/>
<evidence type="ECO:0000256" key="1">
    <source>
        <dbReference type="SAM" id="Phobius"/>
    </source>
</evidence>
<sequence>MLPVAPLDLAYGPMVNSGKQPVMTVVFYEIDGTIAKNAIVSLRATISPCATSSYTGRRWHSVHTAAYFRSTSASVTSTQHALHAGRRRRASAREFFFDFQIISTIACFLALAFEFSAISVHFYAVITISNANRQTTTPAAAAMFPTRVRALFSTHLRRQTAVPPSSANGGRFDMKTPQGQNNALLAAGAAATFLGGMYYMGYWDTDKDKADRKQPLVQGAAPSVKKE</sequence>
<reference evidence="2" key="1">
    <citation type="submission" date="2023-03" db="EMBL/GenBank/DDBJ databases">
        <title>Massive genome expansion in bonnet fungi (Mycena s.s.) driven by repeated elements and novel gene families across ecological guilds.</title>
        <authorList>
            <consortium name="Lawrence Berkeley National Laboratory"/>
            <person name="Harder C.B."/>
            <person name="Miyauchi S."/>
            <person name="Viragh M."/>
            <person name="Kuo A."/>
            <person name="Thoen E."/>
            <person name="Andreopoulos B."/>
            <person name="Lu D."/>
            <person name="Skrede I."/>
            <person name="Drula E."/>
            <person name="Henrissat B."/>
            <person name="Morin E."/>
            <person name="Kohler A."/>
            <person name="Barry K."/>
            <person name="LaButti K."/>
            <person name="Morin E."/>
            <person name="Salamov A."/>
            <person name="Lipzen A."/>
            <person name="Mereny Z."/>
            <person name="Hegedus B."/>
            <person name="Baldrian P."/>
            <person name="Stursova M."/>
            <person name="Weitz H."/>
            <person name="Taylor A."/>
            <person name="Grigoriev I.V."/>
            <person name="Nagy L.G."/>
            <person name="Martin F."/>
            <person name="Kauserud H."/>
        </authorList>
    </citation>
    <scope>NUCLEOTIDE SEQUENCE</scope>
    <source>
        <strain evidence="2">CBHHK002</strain>
    </source>
</reference>
<accession>A0AAD7F013</accession>
<name>A0AAD7F013_9AGAR</name>
<feature type="transmembrane region" description="Helical" evidence="1">
    <location>
        <begin position="183"/>
        <end position="203"/>
    </location>
</feature>
<organism evidence="2 3">
    <name type="scientific">Mycena albidolilacea</name>
    <dbReference type="NCBI Taxonomy" id="1033008"/>
    <lineage>
        <taxon>Eukaryota</taxon>
        <taxon>Fungi</taxon>
        <taxon>Dikarya</taxon>
        <taxon>Basidiomycota</taxon>
        <taxon>Agaricomycotina</taxon>
        <taxon>Agaricomycetes</taxon>
        <taxon>Agaricomycetidae</taxon>
        <taxon>Agaricales</taxon>
        <taxon>Marasmiineae</taxon>
        <taxon>Mycenaceae</taxon>
        <taxon>Mycena</taxon>
    </lineage>
</organism>
<protein>
    <submittedName>
        <fullName evidence="2">Uncharacterized protein</fullName>
    </submittedName>
</protein>
<proteinExistence type="predicted"/>
<feature type="transmembrane region" description="Helical" evidence="1">
    <location>
        <begin position="95"/>
        <end position="113"/>
    </location>
</feature>
<gene>
    <name evidence="2" type="ORF">DFH08DRAFT_952614</name>
</gene>
<evidence type="ECO:0000313" key="3">
    <source>
        <dbReference type="Proteomes" id="UP001218218"/>
    </source>
</evidence>
<keyword evidence="1" id="KW-1133">Transmembrane helix</keyword>
<keyword evidence="1" id="KW-0472">Membrane</keyword>
<dbReference type="EMBL" id="JARIHO010000006">
    <property type="protein sequence ID" value="KAJ7359488.1"/>
    <property type="molecule type" value="Genomic_DNA"/>
</dbReference>
<evidence type="ECO:0000313" key="2">
    <source>
        <dbReference type="EMBL" id="KAJ7359488.1"/>
    </source>
</evidence>
<dbReference type="Proteomes" id="UP001218218">
    <property type="component" value="Unassembled WGS sequence"/>
</dbReference>
<comment type="caution">
    <text evidence="2">The sequence shown here is derived from an EMBL/GenBank/DDBJ whole genome shotgun (WGS) entry which is preliminary data.</text>
</comment>
<keyword evidence="3" id="KW-1185">Reference proteome</keyword>
<keyword evidence="1" id="KW-0812">Transmembrane</keyword>